<feature type="domain" description="GAF" evidence="2">
    <location>
        <begin position="14"/>
        <end position="164"/>
    </location>
</feature>
<evidence type="ECO:0000256" key="1">
    <source>
        <dbReference type="ARBA" id="ARBA00022801"/>
    </source>
</evidence>
<sequence>MSALDLADRPLTQEPDEVLDRFARMATRALQVPVSLVTVVEETRQRFPGAVGLPEHAQTARESPLSQSICQYVQGSGRPFVTSDIRTDERVLGTRAGELGVVAYAGVPLRATLAGEDHAAVVGVLCAIDDKPREWTPEHLALLEDLAAACSTELQLREAEVEARTAERNARLLLLLTQALAEANTLTSVAAAVRAVARREIHANWVGLMTLDAGRHLLELVDGRDLGIPEHQRSLPVDGPSTSRSPLHQALRSRQVLVYPTAEHVRAAFPVGTVADVLRQMSSVVVVPLMNGREALGIAVATWDEELDLGADVTLLEGIGRIIAQSLVRAGLQAARRSAAQVLQQSLLTRLPEVPWLDLYARYVTAGGEAIGGDWYDALLDTDDSVSVAIGDVTGHDVRAAATMGQLRGTLRAFAADRSDDPAGLVQRLDRTLPTLQISGMATLVAGRFEKRAPGAVTFCWTNAGHPPPVVLHRDQTVDFLGTRPELLVGVLPDVDRTTHHVDLAPGDTLLLFTDGLVEHRGRSLATGLQHLQQALSRHSEVPLPDLLEQVILDLVGGHPDDDCALLAIRLR</sequence>
<feature type="domain" description="GAF" evidence="2">
    <location>
        <begin position="185"/>
        <end position="337"/>
    </location>
</feature>
<dbReference type="SUPFAM" id="SSF55781">
    <property type="entry name" value="GAF domain-like"/>
    <property type="match status" value="2"/>
</dbReference>
<evidence type="ECO:0000259" key="2">
    <source>
        <dbReference type="SMART" id="SM00065"/>
    </source>
</evidence>
<dbReference type="EMBL" id="JBHMDM010000004">
    <property type="protein sequence ID" value="MFB9376947.1"/>
    <property type="molecule type" value="Genomic_DNA"/>
</dbReference>
<proteinExistence type="predicted"/>
<dbReference type="Pfam" id="PF01590">
    <property type="entry name" value="GAF"/>
    <property type="match status" value="2"/>
</dbReference>
<evidence type="ECO:0000313" key="4">
    <source>
        <dbReference type="EMBL" id="MFB9376947.1"/>
    </source>
</evidence>
<reference evidence="4 5" key="1">
    <citation type="submission" date="2024-09" db="EMBL/GenBank/DDBJ databases">
        <authorList>
            <person name="Sun Q."/>
            <person name="Mori K."/>
        </authorList>
    </citation>
    <scope>NUCLEOTIDE SEQUENCE [LARGE SCALE GENOMIC DNA]</scope>
    <source>
        <strain evidence="4 5">TISTR 1856</strain>
    </source>
</reference>
<dbReference type="PANTHER" id="PTHR43156">
    <property type="entry name" value="STAGE II SPORULATION PROTEIN E-RELATED"/>
    <property type="match status" value="1"/>
</dbReference>
<organism evidence="4 5">
    <name type="scientific">Kineococcus gynurae</name>
    <dbReference type="NCBI Taxonomy" id="452979"/>
    <lineage>
        <taxon>Bacteria</taxon>
        <taxon>Bacillati</taxon>
        <taxon>Actinomycetota</taxon>
        <taxon>Actinomycetes</taxon>
        <taxon>Kineosporiales</taxon>
        <taxon>Kineosporiaceae</taxon>
        <taxon>Kineococcus</taxon>
    </lineage>
</organism>
<dbReference type="InterPro" id="IPR001932">
    <property type="entry name" value="PPM-type_phosphatase-like_dom"/>
</dbReference>
<dbReference type="SUPFAM" id="SSF81606">
    <property type="entry name" value="PP2C-like"/>
    <property type="match status" value="1"/>
</dbReference>
<dbReference type="Gene3D" id="3.60.40.10">
    <property type="entry name" value="PPM-type phosphatase domain"/>
    <property type="match status" value="1"/>
</dbReference>
<dbReference type="Gene3D" id="3.30.450.40">
    <property type="match status" value="2"/>
</dbReference>
<gene>
    <name evidence="4" type="ORF">ACFFVI_08190</name>
</gene>
<dbReference type="SMART" id="SM00065">
    <property type="entry name" value="GAF"/>
    <property type="match status" value="2"/>
</dbReference>
<accession>A0ABV5LSA4</accession>
<dbReference type="EC" id="3.1.3.16" evidence="4"/>
<dbReference type="GO" id="GO:0004722">
    <property type="term" value="F:protein serine/threonine phosphatase activity"/>
    <property type="evidence" value="ECO:0007669"/>
    <property type="project" value="UniProtKB-EC"/>
</dbReference>
<dbReference type="InterPro" id="IPR052016">
    <property type="entry name" value="Bact_Sigma-Reg"/>
</dbReference>
<evidence type="ECO:0000313" key="5">
    <source>
        <dbReference type="Proteomes" id="UP001589748"/>
    </source>
</evidence>
<dbReference type="Pfam" id="PF07228">
    <property type="entry name" value="SpoIIE"/>
    <property type="match status" value="1"/>
</dbReference>
<dbReference type="PANTHER" id="PTHR43156:SF2">
    <property type="entry name" value="STAGE II SPORULATION PROTEIN E"/>
    <property type="match status" value="1"/>
</dbReference>
<feature type="domain" description="PPM-type phosphatase" evidence="3">
    <location>
        <begin position="354"/>
        <end position="571"/>
    </location>
</feature>
<name>A0ABV5LSA4_9ACTN</name>
<protein>
    <submittedName>
        <fullName evidence="4">GAF domain-containing SpoIIE family protein phosphatase</fullName>
        <ecNumber evidence="4">3.1.3.16</ecNumber>
    </submittedName>
</protein>
<dbReference type="InterPro" id="IPR036457">
    <property type="entry name" value="PPM-type-like_dom_sf"/>
</dbReference>
<dbReference type="Proteomes" id="UP001589748">
    <property type="component" value="Unassembled WGS sequence"/>
</dbReference>
<dbReference type="InterPro" id="IPR029016">
    <property type="entry name" value="GAF-like_dom_sf"/>
</dbReference>
<keyword evidence="5" id="KW-1185">Reference proteome</keyword>
<evidence type="ECO:0000259" key="3">
    <source>
        <dbReference type="SMART" id="SM00331"/>
    </source>
</evidence>
<dbReference type="InterPro" id="IPR003018">
    <property type="entry name" value="GAF"/>
</dbReference>
<dbReference type="RefSeq" id="WP_380135461.1">
    <property type="nucleotide sequence ID" value="NZ_JBHLUI010000003.1"/>
</dbReference>
<dbReference type="SMART" id="SM00331">
    <property type="entry name" value="PP2C_SIG"/>
    <property type="match status" value="1"/>
</dbReference>
<comment type="caution">
    <text evidence="4">The sequence shown here is derived from an EMBL/GenBank/DDBJ whole genome shotgun (WGS) entry which is preliminary data.</text>
</comment>
<keyword evidence="1 4" id="KW-0378">Hydrolase</keyword>